<dbReference type="Pfam" id="PF07679">
    <property type="entry name" value="I-set"/>
    <property type="match status" value="1"/>
</dbReference>
<dbReference type="InterPro" id="IPR000742">
    <property type="entry name" value="EGF"/>
</dbReference>
<feature type="region of interest" description="Disordered" evidence="2">
    <location>
        <begin position="382"/>
        <end position="401"/>
    </location>
</feature>
<dbReference type="OrthoDB" id="6084240at2759"/>
<evidence type="ECO:0000259" key="6">
    <source>
        <dbReference type="PROSITE" id="PS50835"/>
    </source>
</evidence>
<dbReference type="PROSITE" id="PS00022">
    <property type="entry name" value="EGF_1"/>
    <property type="match status" value="1"/>
</dbReference>
<dbReference type="SUPFAM" id="SSF48726">
    <property type="entry name" value="Immunoglobulin"/>
    <property type="match status" value="1"/>
</dbReference>
<dbReference type="PROSITE" id="PS50026">
    <property type="entry name" value="EGF_3"/>
    <property type="match status" value="1"/>
</dbReference>
<accession>A0A267FQV8</accession>
<evidence type="ECO:0000256" key="1">
    <source>
        <dbReference type="PROSITE-ProRule" id="PRU00076"/>
    </source>
</evidence>
<proteinExistence type="predicted"/>
<comment type="caution">
    <text evidence="1">Lacks conserved residue(s) required for the propagation of feature annotation.</text>
</comment>
<dbReference type="Gene3D" id="2.60.40.10">
    <property type="entry name" value="Immunoglobulins"/>
    <property type="match status" value="1"/>
</dbReference>
<evidence type="ECO:0000256" key="4">
    <source>
        <dbReference type="SAM" id="SignalP"/>
    </source>
</evidence>
<feature type="chain" id="PRO_5013261179" description="EGF-like domain-containing protein" evidence="4">
    <location>
        <begin position="22"/>
        <end position="561"/>
    </location>
</feature>
<comment type="caution">
    <text evidence="7">The sequence shown here is derived from an EMBL/GenBank/DDBJ whole genome shotgun (WGS) entry which is preliminary data.</text>
</comment>
<dbReference type="EMBL" id="NIVC01000884">
    <property type="protein sequence ID" value="PAA75429.1"/>
    <property type="molecule type" value="Genomic_DNA"/>
</dbReference>
<dbReference type="Gene3D" id="2.10.25.10">
    <property type="entry name" value="Laminin"/>
    <property type="match status" value="1"/>
</dbReference>
<keyword evidence="3" id="KW-1133">Transmembrane helix</keyword>
<evidence type="ECO:0000256" key="3">
    <source>
        <dbReference type="SAM" id="Phobius"/>
    </source>
</evidence>
<evidence type="ECO:0000313" key="8">
    <source>
        <dbReference type="Proteomes" id="UP000215902"/>
    </source>
</evidence>
<dbReference type="InterPro" id="IPR007110">
    <property type="entry name" value="Ig-like_dom"/>
</dbReference>
<dbReference type="Proteomes" id="UP000215902">
    <property type="component" value="Unassembled WGS sequence"/>
</dbReference>
<dbReference type="CDD" id="cd00096">
    <property type="entry name" value="Ig"/>
    <property type="match status" value="1"/>
</dbReference>
<keyword evidence="4" id="KW-0732">Signal</keyword>
<keyword evidence="3" id="KW-0472">Membrane</keyword>
<feature type="region of interest" description="Disordered" evidence="2">
    <location>
        <begin position="412"/>
        <end position="471"/>
    </location>
</feature>
<dbReference type="STRING" id="282301.A0A267FQV8"/>
<evidence type="ECO:0000256" key="2">
    <source>
        <dbReference type="SAM" id="MobiDB-lite"/>
    </source>
</evidence>
<evidence type="ECO:0008006" key="9">
    <source>
        <dbReference type="Google" id="ProtNLM"/>
    </source>
</evidence>
<feature type="compositionally biased region" description="Low complexity" evidence="2">
    <location>
        <begin position="420"/>
        <end position="430"/>
    </location>
</feature>
<feature type="compositionally biased region" description="Polar residues" evidence="2">
    <location>
        <begin position="453"/>
        <end position="467"/>
    </location>
</feature>
<dbReference type="InterPro" id="IPR013783">
    <property type="entry name" value="Ig-like_fold"/>
</dbReference>
<gene>
    <name evidence="7" type="ORF">BOX15_Mlig015540g3</name>
</gene>
<keyword evidence="1" id="KW-1015">Disulfide bond</keyword>
<sequence>MLCHRIIATSLLLLLIVGVDCRRRGRWKSIPPLDGQQECGSDFHDPQSKWLQSPLVVQARWRSADEHPADPSGAFNITVTVEAALKKWRRDIVGLRVTVGQFNRSLGRRQRSLQRRLCSPRNLPRNGARGYILFLTPTEDANYFRHRFLPVRNTRSNRGKIARIQCREPQHCPEAPEVTQEARLRGGSGGRRRLLCSARGQPMPRPHWLKDGVEVQQTKDCVAQFRTKSGTVMTRLTLKNYSDSAGNYTCVFRNLNGSAASSIVLKVEPAVQREPTRRLVCDSSTKCLHGGTCTVDQLTEKQVCICPAFYTGTLCEKFDYQEGAAVYQSQAAVAAPISSAALGVVFVAVFAVLAIVLLSVCLMLYKVRRRLDRRLRRSRLSSRCDNVETQYPSNGTATLTDVATMTETPAETLKIEPQRQESQQPKQSQQMELHRLPDSVSTNGAHPPPRLPRTSNSFRPQQQQQHTIDYAGLPIRPIFDYSGGLHRDESADLRAELGLLNQLERRQLQQQQQQQLQPRHQQPRTMQVVEESEGVDEADAATEALLPFPGHGQRRMHHSTS</sequence>
<feature type="disulfide bond" evidence="1">
    <location>
        <begin position="306"/>
        <end position="315"/>
    </location>
</feature>
<feature type="transmembrane region" description="Helical" evidence="3">
    <location>
        <begin position="340"/>
        <end position="365"/>
    </location>
</feature>
<dbReference type="AlphaFoldDB" id="A0A267FQV8"/>
<dbReference type="InterPro" id="IPR013098">
    <property type="entry name" value="Ig_I-set"/>
</dbReference>
<feature type="compositionally biased region" description="Polar residues" evidence="2">
    <location>
        <begin position="387"/>
        <end position="401"/>
    </location>
</feature>
<feature type="domain" description="Ig-like" evidence="6">
    <location>
        <begin position="173"/>
        <end position="266"/>
    </location>
</feature>
<evidence type="ECO:0000313" key="7">
    <source>
        <dbReference type="EMBL" id="PAA75429.1"/>
    </source>
</evidence>
<keyword evidence="8" id="KW-1185">Reference proteome</keyword>
<feature type="signal peptide" evidence="4">
    <location>
        <begin position="1"/>
        <end position="21"/>
    </location>
</feature>
<dbReference type="InterPro" id="IPR036179">
    <property type="entry name" value="Ig-like_dom_sf"/>
</dbReference>
<dbReference type="PROSITE" id="PS50835">
    <property type="entry name" value="IG_LIKE"/>
    <property type="match status" value="1"/>
</dbReference>
<dbReference type="SUPFAM" id="SSF57196">
    <property type="entry name" value="EGF/Laminin"/>
    <property type="match status" value="1"/>
</dbReference>
<evidence type="ECO:0000259" key="5">
    <source>
        <dbReference type="PROSITE" id="PS50026"/>
    </source>
</evidence>
<organism evidence="7 8">
    <name type="scientific">Macrostomum lignano</name>
    <dbReference type="NCBI Taxonomy" id="282301"/>
    <lineage>
        <taxon>Eukaryota</taxon>
        <taxon>Metazoa</taxon>
        <taxon>Spiralia</taxon>
        <taxon>Lophotrochozoa</taxon>
        <taxon>Platyhelminthes</taxon>
        <taxon>Rhabditophora</taxon>
        <taxon>Macrostomorpha</taxon>
        <taxon>Macrostomida</taxon>
        <taxon>Macrostomidae</taxon>
        <taxon>Macrostomum</taxon>
    </lineage>
</organism>
<feature type="disulfide bond" evidence="1">
    <location>
        <begin position="287"/>
        <end position="304"/>
    </location>
</feature>
<keyword evidence="3" id="KW-0812">Transmembrane</keyword>
<name>A0A267FQV8_9PLAT</name>
<keyword evidence="1" id="KW-0245">EGF-like domain</keyword>
<protein>
    <recommendedName>
        <fullName evidence="9">EGF-like domain-containing protein</fullName>
    </recommendedName>
</protein>
<feature type="domain" description="EGF-like" evidence="5">
    <location>
        <begin position="277"/>
        <end position="316"/>
    </location>
</feature>
<reference evidence="7 8" key="1">
    <citation type="submission" date="2017-06" db="EMBL/GenBank/DDBJ databases">
        <title>A platform for efficient transgenesis in Macrostomum lignano, a flatworm model organism for stem cell research.</title>
        <authorList>
            <person name="Berezikov E."/>
        </authorList>
    </citation>
    <scope>NUCLEOTIDE SEQUENCE [LARGE SCALE GENOMIC DNA]</scope>
    <source>
        <strain evidence="7">DV1</strain>
        <tissue evidence="7">Whole organism</tissue>
    </source>
</reference>